<dbReference type="Proteomes" id="UP001501251">
    <property type="component" value="Unassembled WGS sequence"/>
</dbReference>
<name>A0ABP8BKA2_9ACTN</name>
<dbReference type="EMBL" id="BAABAQ010000020">
    <property type="protein sequence ID" value="GAA4209005.1"/>
    <property type="molecule type" value="Genomic_DNA"/>
</dbReference>
<accession>A0ABP8BKA2</accession>
<evidence type="ECO:0000313" key="2">
    <source>
        <dbReference type="Proteomes" id="UP001501251"/>
    </source>
</evidence>
<proteinExistence type="predicted"/>
<organism evidence="1 2">
    <name type="scientific">Streptosporangium oxazolinicum</name>
    <dbReference type="NCBI Taxonomy" id="909287"/>
    <lineage>
        <taxon>Bacteria</taxon>
        <taxon>Bacillati</taxon>
        <taxon>Actinomycetota</taxon>
        <taxon>Actinomycetes</taxon>
        <taxon>Streptosporangiales</taxon>
        <taxon>Streptosporangiaceae</taxon>
        <taxon>Streptosporangium</taxon>
    </lineage>
</organism>
<reference evidence="2" key="1">
    <citation type="journal article" date="2019" name="Int. J. Syst. Evol. Microbiol.">
        <title>The Global Catalogue of Microorganisms (GCM) 10K type strain sequencing project: providing services to taxonomists for standard genome sequencing and annotation.</title>
        <authorList>
            <consortium name="The Broad Institute Genomics Platform"/>
            <consortium name="The Broad Institute Genome Sequencing Center for Infectious Disease"/>
            <person name="Wu L."/>
            <person name="Ma J."/>
        </authorList>
    </citation>
    <scope>NUCLEOTIDE SEQUENCE [LARGE SCALE GENOMIC DNA]</scope>
    <source>
        <strain evidence="2">JCM 17388</strain>
    </source>
</reference>
<gene>
    <name evidence="1" type="ORF">GCM10022252_74890</name>
</gene>
<comment type="caution">
    <text evidence="1">The sequence shown here is derived from an EMBL/GenBank/DDBJ whole genome shotgun (WGS) entry which is preliminary data.</text>
</comment>
<sequence length="188" mass="21215">MTTDQPQWAQALNDLHRREGRTDPLTPDDVLRRCLWARQHNEGHPSGAWSTGEQLAVAIVLEDRAHLDAMDYTVEQAHQRVLGGMVSPPADPVAWFESIRVRLALPVAPFYPADGETVTWQGRDGVWIVHEYEDDEHVWLHRPNARMMPILSNLGGPWQQVPENRELVHVAQLSAATPVNPGKDGFTR</sequence>
<keyword evidence="2" id="KW-1185">Reference proteome</keyword>
<protein>
    <submittedName>
        <fullName evidence="1">Uncharacterized protein</fullName>
    </submittedName>
</protein>
<evidence type="ECO:0000313" key="1">
    <source>
        <dbReference type="EMBL" id="GAA4209005.1"/>
    </source>
</evidence>